<proteinExistence type="predicted"/>
<reference evidence="1 2" key="1">
    <citation type="submission" date="2020-06" db="EMBL/GenBank/DDBJ databases">
        <authorList>
            <person name="Li R."/>
            <person name="Bekaert M."/>
        </authorList>
    </citation>
    <scope>NUCLEOTIDE SEQUENCE [LARGE SCALE GENOMIC DNA]</scope>
    <source>
        <strain evidence="2">wild</strain>
    </source>
</reference>
<name>A0A6J8BTQ7_MYTCO</name>
<keyword evidence="2" id="KW-1185">Reference proteome</keyword>
<evidence type="ECO:0000313" key="1">
    <source>
        <dbReference type="EMBL" id="CAC5387345.1"/>
    </source>
</evidence>
<evidence type="ECO:0000313" key="2">
    <source>
        <dbReference type="Proteomes" id="UP000507470"/>
    </source>
</evidence>
<dbReference type="EMBL" id="CACVKT020003997">
    <property type="protein sequence ID" value="CAC5387345.1"/>
    <property type="molecule type" value="Genomic_DNA"/>
</dbReference>
<sequence>MELSSILYLTKISSKLFNSNTDVVVGNVYIPPEGSPYFQPDTFDQIENELRNFSRNYKNICLYVIGDFNSRTAEEPEFIEVDINEHEDDFTEFVENDLAILDILDIDKKRRNMDKTKNRSGSNLLELCKANSLFIVNGRIGTDKTESGKFTCKNSSVVDYFICACSFLQFVNNFEVLEFSRLYSDVHCPIFYRFFS</sequence>
<dbReference type="Gene3D" id="3.60.10.10">
    <property type="entry name" value="Endonuclease/exonuclease/phosphatase"/>
    <property type="match status" value="1"/>
</dbReference>
<protein>
    <recommendedName>
        <fullName evidence="3">Endonuclease/exonuclease/phosphatase domain-containing protein</fullName>
    </recommendedName>
</protein>
<dbReference type="Proteomes" id="UP000507470">
    <property type="component" value="Unassembled WGS sequence"/>
</dbReference>
<accession>A0A6J8BTQ7</accession>
<dbReference type="InterPro" id="IPR036691">
    <property type="entry name" value="Endo/exonu/phosph_ase_sf"/>
</dbReference>
<gene>
    <name evidence="1" type="ORF">MCOR_22691</name>
</gene>
<dbReference type="AlphaFoldDB" id="A0A6J8BTQ7"/>
<organism evidence="1 2">
    <name type="scientific">Mytilus coruscus</name>
    <name type="common">Sea mussel</name>
    <dbReference type="NCBI Taxonomy" id="42192"/>
    <lineage>
        <taxon>Eukaryota</taxon>
        <taxon>Metazoa</taxon>
        <taxon>Spiralia</taxon>
        <taxon>Lophotrochozoa</taxon>
        <taxon>Mollusca</taxon>
        <taxon>Bivalvia</taxon>
        <taxon>Autobranchia</taxon>
        <taxon>Pteriomorphia</taxon>
        <taxon>Mytilida</taxon>
        <taxon>Mytiloidea</taxon>
        <taxon>Mytilidae</taxon>
        <taxon>Mytilinae</taxon>
        <taxon>Mytilus</taxon>
    </lineage>
</organism>
<dbReference type="OrthoDB" id="6082598at2759"/>
<dbReference type="SUPFAM" id="SSF56219">
    <property type="entry name" value="DNase I-like"/>
    <property type="match status" value="1"/>
</dbReference>
<evidence type="ECO:0008006" key="3">
    <source>
        <dbReference type="Google" id="ProtNLM"/>
    </source>
</evidence>